<dbReference type="GO" id="GO:0098552">
    <property type="term" value="C:side of membrane"/>
    <property type="evidence" value="ECO:0007669"/>
    <property type="project" value="UniProtKB-KW"/>
</dbReference>
<dbReference type="CDD" id="cd00010">
    <property type="entry name" value="AAI_LTSS"/>
    <property type="match status" value="1"/>
</dbReference>
<feature type="domain" description="Bifunctional inhibitor/plant lipid transfer protein/seed storage helical" evidence="11">
    <location>
        <begin position="29"/>
        <end position="109"/>
    </location>
</feature>
<dbReference type="Proteomes" id="UP000215914">
    <property type="component" value="Chromosome 9"/>
</dbReference>
<feature type="compositionally biased region" description="Low complexity" evidence="9">
    <location>
        <begin position="162"/>
        <end position="174"/>
    </location>
</feature>
<keyword evidence="5 10" id="KW-0732">Signal</keyword>
<evidence type="ECO:0000256" key="5">
    <source>
        <dbReference type="ARBA" id="ARBA00022729"/>
    </source>
</evidence>
<dbReference type="SUPFAM" id="SSF47699">
    <property type="entry name" value="Bifunctional inhibitor/lipid-transfer protein/seed storage 2S albumin"/>
    <property type="match status" value="1"/>
</dbReference>
<feature type="compositionally biased region" description="Low complexity" evidence="9">
    <location>
        <begin position="122"/>
        <end position="135"/>
    </location>
</feature>
<sequence length="231" mass="23378">MAFRCLVLALVVALCLEVAPVYSQITTPCSPTMITSFTPCLNFLTNSTTNGSTTPTSDCCNSLKTLTSRGTDCLCLIVTGSVPFQIPINRTLAISLPRACNMPGVPLQCKAPAGSPIPAPGPAALGPAMSPGSSSTVPEASSPNTTPESNITPALSPPAPESDTTPTLTPPSTDGGSGVLTPPSTDGASGVPTTDAGSRPSLTPASVASTYANSPFSLIASGIMLIWYFLF</sequence>
<evidence type="ECO:0000256" key="10">
    <source>
        <dbReference type="SAM" id="SignalP"/>
    </source>
</evidence>
<comment type="subcellular location">
    <subcellularLocation>
        <location evidence="1">Cell membrane</location>
        <topology evidence="1">Lipid-anchor</topology>
        <topology evidence="1">GPI-anchor</topology>
    </subcellularLocation>
</comment>
<dbReference type="PANTHER" id="PTHR33044">
    <property type="entry name" value="BIFUNCTIONAL INHIBITOR/LIPID-TRANSFER PROTEIN/SEED STORAGE 2S ALBUMIN SUPERFAMILY PROTEIN-RELATED"/>
    <property type="match status" value="1"/>
</dbReference>
<keyword evidence="7" id="KW-0325">Glycoprotein</keyword>
<evidence type="ECO:0000256" key="1">
    <source>
        <dbReference type="ARBA" id="ARBA00004609"/>
    </source>
</evidence>
<proteinExistence type="inferred from homology"/>
<gene>
    <name evidence="13" type="ORF">HannXRQ_Chr09g0247381</name>
    <name evidence="12" type="ORF">HanXRQr2_Chr09g0374321</name>
</gene>
<keyword evidence="14" id="KW-1185">Reference proteome</keyword>
<dbReference type="OrthoDB" id="1914452at2759"/>
<dbReference type="OMA" id="TINTPCT"/>
<feature type="chain" id="PRO_5013259205" evidence="10">
    <location>
        <begin position="24"/>
        <end position="231"/>
    </location>
</feature>
<dbReference type="FunFam" id="1.10.110.10:FF:000001">
    <property type="entry name" value="Bifunctional inhibitor/lipid-transfer protein/seed storage 2S albumin superfamily protein"/>
    <property type="match status" value="1"/>
</dbReference>
<reference evidence="13" key="2">
    <citation type="submission" date="2017-02" db="EMBL/GenBank/DDBJ databases">
        <title>Sunflower complete genome.</title>
        <authorList>
            <person name="Langlade N."/>
            <person name="Munos S."/>
        </authorList>
    </citation>
    <scope>NUCLEOTIDE SEQUENCE [LARGE SCALE GENOMIC DNA]</scope>
    <source>
        <tissue evidence="13">Leaves</tissue>
    </source>
</reference>
<dbReference type="InterPro" id="IPR043325">
    <property type="entry name" value="LTSS"/>
</dbReference>
<dbReference type="EMBL" id="CM007898">
    <property type="protein sequence ID" value="OTG14259.1"/>
    <property type="molecule type" value="Genomic_DNA"/>
</dbReference>
<comment type="similarity">
    <text evidence="2">Belongs to the plant LTP family.</text>
</comment>
<keyword evidence="6" id="KW-1015">Disulfide bond</keyword>
<keyword evidence="8" id="KW-0449">Lipoprotein</keyword>
<dbReference type="EMBL" id="MNCJ02000324">
    <property type="protein sequence ID" value="KAF5789693.1"/>
    <property type="molecule type" value="Genomic_DNA"/>
</dbReference>
<dbReference type="Pfam" id="PF14368">
    <property type="entry name" value="LTP_2"/>
    <property type="match status" value="1"/>
</dbReference>
<evidence type="ECO:0000313" key="13">
    <source>
        <dbReference type="EMBL" id="OTG14259.1"/>
    </source>
</evidence>
<keyword evidence="4" id="KW-0472">Membrane</keyword>
<feature type="region of interest" description="Disordered" evidence="9">
    <location>
        <begin position="118"/>
        <end position="204"/>
    </location>
</feature>
<dbReference type="GO" id="GO:0005886">
    <property type="term" value="C:plasma membrane"/>
    <property type="evidence" value="ECO:0007669"/>
    <property type="project" value="UniProtKB-SubCell"/>
</dbReference>
<evidence type="ECO:0000256" key="7">
    <source>
        <dbReference type="ARBA" id="ARBA00023180"/>
    </source>
</evidence>
<dbReference type="SMART" id="SM00499">
    <property type="entry name" value="AAI"/>
    <property type="match status" value="1"/>
</dbReference>
<evidence type="ECO:0000259" key="11">
    <source>
        <dbReference type="SMART" id="SM00499"/>
    </source>
</evidence>
<evidence type="ECO:0000256" key="8">
    <source>
        <dbReference type="ARBA" id="ARBA00023288"/>
    </source>
</evidence>
<evidence type="ECO:0000256" key="9">
    <source>
        <dbReference type="SAM" id="MobiDB-lite"/>
    </source>
</evidence>
<keyword evidence="3" id="KW-1003">Cell membrane</keyword>
<dbReference type="InterPro" id="IPR036312">
    <property type="entry name" value="Bifun_inhib/LTP/seed_sf"/>
</dbReference>
<keyword evidence="4" id="KW-0336">GPI-anchor</keyword>
<accession>A0A251TU16</accession>
<dbReference type="InParanoid" id="A0A251TU16"/>
<dbReference type="Gene3D" id="1.10.110.10">
    <property type="entry name" value="Plant lipid-transfer and hydrophobic proteins"/>
    <property type="match status" value="1"/>
</dbReference>
<feature type="compositionally biased region" description="Polar residues" evidence="9">
    <location>
        <begin position="182"/>
        <end position="204"/>
    </location>
</feature>
<evidence type="ECO:0000256" key="2">
    <source>
        <dbReference type="ARBA" id="ARBA00009748"/>
    </source>
</evidence>
<feature type="signal peptide" evidence="10">
    <location>
        <begin position="1"/>
        <end position="23"/>
    </location>
</feature>
<protein>
    <submittedName>
        <fullName evidence="12">Bifunctional inhibitor/plant lipid transfer protein/seed storage helical</fullName>
    </submittedName>
    <submittedName>
        <fullName evidence="13">Putative bifunctional inhibitor/lipid-transfer protein/seed storage 2S albumin superfamily protein</fullName>
    </submittedName>
</protein>
<name>A0A251TU16_HELAN</name>
<evidence type="ECO:0000256" key="3">
    <source>
        <dbReference type="ARBA" id="ARBA00022475"/>
    </source>
</evidence>
<reference evidence="12 14" key="1">
    <citation type="journal article" date="2017" name="Nature">
        <title>The sunflower genome provides insights into oil metabolism, flowering and Asterid evolution.</title>
        <authorList>
            <person name="Badouin H."/>
            <person name="Gouzy J."/>
            <person name="Grassa C.J."/>
            <person name="Murat F."/>
            <person name="Staton S.E."/>
            <person name="Cottret L."/>
            <person name="Lelandais-Briere C."/>
            <person name="Owens G.L."/>
            <person name="Carrere S."/>
            <person name="Mayjonade B."/>
            <person name="Legrand L."/>
            <person name="Gill N."/>
            <person name="Kane N.C."/>
            <person name="Bowers J.E."/>
            <person name="Hubner S."/>
            <person name="Bellec A."/>
            <person name="Berard A."/>
            <person name="Berges H."/>
            <person name="Blanchet N."/>
            <person name="Boniface M.C."/>
            <person name="Brunel D."/>
            <person name="Catrice O."/>
            <person name="Chaidir N."/>
            <person name="Claudel C."/>
            <person name="Donnadieu C."/>
            <person name="Faraut T."/>
            <person name="Fievet G."/>
            <person name="Helmstetter N."/>
            <person name="King M."/>
            <person name="Knapp S.J."/>
            <person name="Lai Z."/>
            <person name="Le Paslier M.C."/>
            <person name="Lippi Y."/>
            <person name="Lorenzon L."/>
            <person name="Mandel J.R."/>
            <person name="Marage G."/>
            <person name="Marchand G."/>
            <person name="Marquand E."/>
            <person name="Bret-Mestries E."/>
            <person name="Morien E."/>
            <person name="Nambeesan S."/>
            <person name="Nguyen T."/>
            <person name="Pegot-Espagnet P."/>
            <person name="Pouilly N."/>
            <person name="Raftis F."/>
            <person name="Sallet E."/>
            <person name="Schiex T."/>
            <person name="Thomas J."/>
            <person name="Vandecasteele C."/>
            <person name="Vares D."/>
            <person name="Vear F."/>
            <person name="Vautrin S."/>
            <person name="Crespi M."/>
            <person name="Mangin B."/>
            <person name="Burke J.M."/>
            <person name="Salse J."/>
            <person name="Munos S."/>
            <person name="Vincourt P."/>
            <person name="Rieseberg L.H."/>
            <person name="Langlade N.B."/>
        </authorList>
    </citation>
    <scope>NUCLEOTIDE SEQUENCE [LARGE SCALE GENOMIC DNA]</scope>
    <source>
        <strain evidence="14">cv. SF193</strain>
        <tissue evidence="12">Leaves</tissue>
    </source>
</reference>
<evidence type="ECO:0000313" key="12">
    <source>
        <dbReference type="EMBL" id="KAF5789693.1"/>
    </source>
</evidence>
<evidence type="ECO:0000313" key="14">
    <source>
        <dbReference type="Proteomes" id="UP000215914"/>
    </source>
</evidence>
<dbReference type="InterPro" id="IPR016140">
    <property type="entry name" value="Bifunc_inhib/LTP/seed_store"/>
</dbReference>
<dbReference type="Gramene" id="mRNA:HanXRQr2_Chr09g0374321">
    <property type="protein sequence ID" value="mRNA:HanXRQr2_Chr09g0374321"/>
    <property type="gene ID" value="HanXRQr2_Chr09g0374321"/>
</dbReference>
<organism evidence="13 14">
    <name type="scientific">Helianthus annuus</name>
    <name type="common">Common sunflower</name>
    <dbReference type="NCBI Taxonomy" id="4232"/>
    <lineage>
        <taxon>Eukaryota</taxon>
        <taxon>Viridiplantae</taxon>
        <taxon>Streptophyta</taxon>
        <taxon>Embryophyta</taxon>
        <taxon>Tracheophyta</taxon>
        <taxon>Spermatophyta</taxon>
        <taxon>Magnoliopsida</taxon>
        <taxon>eudicotyledons</taxon>
        <taxon>Gunneridae</taxon>
        <taxon>Pentapetalae</taxon>
        <taxon>asterids</taxon>
        <taxon>campanulids</taxon>
        <taxon>Asterales</taxon>
        <taxon>Asteraceae</taxon>
        <taxon>Asteroideae</taxon>
        <taxon>Heliantheae alliance</taxon>
        <taxon>Heliantheae</taxon>
        <taxon>Helianthus</taxon>
    </lineage>
</organism>
<reference evidence="12" key="3">
    <citation type="submission" date="2020-06" db="EMBL/GenBank/DDBJ databases">
        <title>Helianthus annuus Genome sequencing and assembly Release 2.</title>
        <authorList>
            <person name="Gouzy J."/>
            <person name="Langlade N."/>
            <person name="Munos S."/>
        </authorList>
    </citation>
    <scope>NUCLEOTIDE SEQUENCE</scope>
    <source>
        <tissue evidence="12">Leaves</tissue>
    </source>
</reference>
<evidence type="ECO:0000256" key="4">
    <source>
        <dbReference type="ARBA" id="ARBA00022622"/>
    </source>
</evidence>
<dbReference type="STRING" id="4232.A0A251TU16"/>
<dbReference type="AlphaFoldDB" id="A0A251TU16"/>
<evidence type="ECO:0000256" key="6">
    <source>
        <dbReference type="ARBA" id="ARBA00023157"/>
    </source>
</evidence>
<feature type="compositionally biased region" description="Polar residues" evidence="9">
    <location>
        <begin position="136"/>
        <end position="153"/>
    </location>
</feature>